<protein>
    <submittedName>
        <fullName evidence="4">M15 family metallopeptidase</fullName>
    </submittedName>
</protein>
<proteinExistence type="predicted"/>
<feature type="signal peptide" evidence="2">
    <location>
        <begin position="1"/>
        <end position="22"/>
    </location>
</feature>
<evidence type="ECO:0000259" key="3">
    <source>
        <dbReference type="Pfam" id="PF02557"/>
    </source>
</evidence>
<feature type="domain" description="D-alanyl-D-alanine carboxypeptidase-like core" evidence="3">
    <location>
        <begin position="110"/>
        <end position="245"/>
    </location>
</feature>
<dbReference type="InterPro" id="IPR003709">
    <property type="entry name" value="VanY-like_core_dom"/>
</dbReference>
<name>A0AAW5APX0_9NEIS</name>
<evidence type="ECO:0000256" key="2">
    <source>
        <dbReference type="SAM" id="SignalP"/>
    </source>
</evidence>
<evidence type="ECO:0000313" key="5">
    <source>
        <dbReference type="Proteomes" id="UP001201397"/>
    </source>
</evidence>
<dbReference type="InterPro" id="IPR052179">
    <property type="entry name" value="DD-CPase-like"/>
</dbReference>
<dbReference type="PANTHER" id="PTHR34385">
    <property type="entry name" value="D-ALANYL-D-ALANINE CARBOXYPEPTIDASE"/>
    <property type="match status" value="1"/>
</dbReference>
<dbReference type="AlphaFoldDB" id="A0AAW5APX0"/>
<keyword evidence="1" id="KW-0175">Coiled coil</keyword>
<organism evidence="4 5">
    <name type="scientific">Neisseria lisongii</name>
    <dbReference type="NCBI Taxonomy" id="2912188"/>
    <lineage>
        <taxon>Bacteria</taxon>
        <taxon>Pseudomonadati</taxon>
        <taxon>Pseudomonadota</taxon>
        <taxon>Betaproteobacteria</taxon>
        <taxon>Neisseriales</taxon>
        <taxon>Neisseriaceae</taxon>
        <taxon>Neisseria</taxon>
    </lineage>
</organism>
<dbReference type="InterPro" id="IPR009045">
    <property type="entry name" value="Zn_M74/Hedgehog-like"/>
</dbReference>
<dbReference type="GO" id="GO:0006508">
    <property type="term" value="P:proteolysis"/>
    <property type="evidence" value="ECO:0007669"/>
    <property type="project" value="InterPro"/>
</dbReference>
<dbReference type="Pfam" id="PF02557">
    <property type="entry name" value="VanY"/>
    <property type="match status" value="1"/>
</dbReference>
<dbReference type="CDD" id="cd14847">
    <property type="entry name" value="DD-carboxypeptidase_like"/>
    <property type="match status" value="1"/>
</dbReference>
<dbReference type="PANTHER" id="PTHR34385:SF1">
    <property type="entry name" value="PEPTIDOGLYCAN L-ALANYL-D-GLUTAMATE ENDOPEPTIDASE CWLK"/>
    <property type="match status" value="1"/>
</dbReference>
<dbReference type="SUPFAM" id="SSF55166">
    <property type="entry name" value="Hedgehog/DD-peptidase"/>
    <property type="match status" value="1"/>
</dbReference>
<dbReference type="Proteomes" id="UP001201397">
    <property type="component" value="Unassembled WGS sequence"/>
</dbReference>
<evidence type="ECO:0000313" key="4">
    <source>
        <dbReference type="EMBL" id="MCF7530237.1"/>
    </source>
</evidence>
<dbReference type="RefSeq" id="WP_237093121.1">
    <property type="nucleotide sequence ID" value="NZ_JAKKDL010000011.1"/>
</dbReference>
<feature type="coiled-coil region" evidence="1">
    <location>
        <begin position="35"/>
        <end position="65"/>
    </location>
</feature>
<dbReference type="Gene3D" id="3.30.1380.10">
    <property type="match status" value="1"/>
</dbReference>
<gene>
    <name evidence="4" type="ORF">L4H06_08370</name>
</gene>
<dbReference type="EMBL" id="JAKKDL010000011">
    <property type="protein sequence ID" value="MCF7530237.1"/>
    <property type="molecule type" value="Genomic_DNA"/>
</dbReference>
<sequence>MKFLLKLLVVAALAAAGFFAYQMYQDNQRRQQEWLELREQELSQKERALNQSQEEARIRQKLEQDLSEKQADMDTVPSFGTSGSLVSGQVVAERDRRFKRLPSEFSTKSIYVNVETYHDLVKMMSAARSDGIDLKVMSGFRSYDYQKGIWDRKWQAFGAGVDERTRINSIMRYSSLPGISRHHWGTDVDFNSVSSDYWQSAKGRKIYQWLKQNAPAYGFCQVYDGKSRGERQGGYEDEPWHWSYLKVAAKLQREREATIDELVGAPIYGRETLRKMIPQLKTYVTSIHPSCR</sequence>
<accession>A0AAW5APX0</accession>
<evidence type="ECO:0000256" key="1">
    <source>
        <dbReference type="SAM" id="Coils"/>
    </source>
</evidence>
<dbReference type="GO" id="GO:0008233">
    <property type="term" value="F:peptidase activity"/>
    <property type="evidence" value="ECO:0007669"/>
    <property type="project" value="InterPro"/>
</dbReference>
<keyword evidence="2" id="KW-0732">Signal</keyword>
<reference evidence="4" key="1">
    <citation type="submission" date="2022-01" db="EMBL/GenBank/DDBJ databases">
        <title>Neisseria sp. ZJ104.</title>
        <authorList>
            <person name="Yang C."/>
        </authorList>
    </citation>
    <scope>NUCLEOTIDE SEQUENCE</scope>
    <source>
        <strain evidence="4">ZJ104</strain>
    </source>
</reference>
<comment type="caution">
    <text evidence="4">The sequence shown here is derived from an EMBL/GenBank/DDBJ whole genome shotgun (WGS) entry which is preliminary data.</text>
</comment>
<feature type="chain" id="PRO_5043319040" evidence="2">
    <location>
        <begin position="23"/>
        <end position="292"/>
    </location>
</feature>